<dbReference type="Proteomes" id="UP000271339">
    <property type="component" value="Unassembled WGS sequence"/>
</dbReference>
<dbReference type="Gene3D" id="3.40.630.30">
    <property type="match status" value="1"/>
</dbReference>
<dbReference type="OrthoDB" id="9788916at2"/>
<evidence type="ECO:0000259" key="1">
    <source>
        <dbReference type="PROSITE" id="PS51186"/>
    </source>
</evidence>
<comment type="caution">
    <text evidence="2">The sequence shown here is derived from an EMBL/GenBank/DDBJ whole genome shotgun (WGS) entry which is preliminary data.</text>
</comment>
<gene>
    <name evidence="2" type="ORF">BXY75_3023</name>
</gene>
<dbReference type="PROSITE" id="PS51186">
    <property type="entry name" value="GNAT"/>
    <property type="match status" value="1"/>
</dbReference>
<keyword evidence="2" id="KW-0808">Transferase</keyword>
<keyword evidence="3" id="KW-1185">Reference proteome</keyword>
<feature type="domain" description="N-acetyltransferase" evidence="1">
    <location>
        <begin position="8"/>
        <end position="162"/>
    </location>
</feature>
<dbReference type="EMBL" id="REFC01000015">
    <property type="protein sequence ID" value="RMA57140.1"/>
    <property type="molecule type" value="Genomic_DNA"/>
</dbReference>
<name>A0A3L9YCN9_9FLAO</name>
<evidence type="ECO:0000313" key="2">
    <source>
        <dbReference type="EMBL" id="RMA57140.1"/>
    </source>
</evidence>
<proteinExistence type="predicted"/>
<evidence type="ECO:0000313" key="3">
    <source>
        <dbReference type="Proteomes" id="UP000271339"/>
    </source>
</evidence>
<organism evidence="2 3">
    <name type="scientific">Ulvibacter antarcticus</name>
    <dbReference type="NCBI Taxonomy" id="442714"/>
    <lineage>
        <taxon>Bacteria</taxon>
        <taxon>Pseudomonadati</taxon>
        <taxon>Bacteroidota</taxon>
        <taxon>Flavobacteriia</taxon>
        <taxon>Flavobacteriales</taxon>
        <taxon>Flavobacteriaceae</taxon>
        <taxon>Ulvibacter</taxon>
    </lineage>
</organism>
<dbReference type="InterPro" id="IPR016181">
    <property type="entry name" value="Acyl_CoA_acyltransferase"/>
</dbReference>
<dbReference type="PANTHER" id="PTHR43792">
    <property type="entry name" value="GNAT FAMILY, PUTATIVE (AFU_ORTHOLOGUE AFUA_3G00765)-RELATED-RELATED"/>
    <property type="match status" value="1"/>
</dbReference>
<sequence length="166" mass="19461">MIFETERLIIRELTADDKELFFDLQGNAKVMNPIPLEAMSRAESDEKLEDLIKLYKEHTDRIYWAIDLKENVEFIGIAMLLTNEDGDKELGYRLREKHWKQGYGTETAEGVIQYSFDQLKLEKITADANVSNLGSLKILSKLMQPVKEYYCKELDCMNQRFELVRK</sequence>
<dbReference type="Pfam" id="PF13302">
    <property type="entry name" value="Acetyltransf_3"/>
    <property type="match status" value="1"/>
</dbReference>
<dbReference type="PANTHER" id="PTHR43792:SF1">
    <property type="entry name" value="N-ACETYLTRANSFERASE DOMAIN-CONTAINING PROTEIN"/>
    <property type="match status" value="1"/>
</dbReference>
<dbReference type="RefSeq" id="WP_121908557.1">
    <property type="nucleotide sequence ID" value="NZ_REFC01000015.1"/>
</dbReference>
<dbReference type="AlphaFoldDB" id="A0A3L9YCN9"/>
<dbReference type="GO" id="GO:0016747">
    <property type="term" value="F:acyltransferase activity, transferring groups other than amino-acyl groups"/>
    <property type="evidence" value="ECO:0007669"/>
    <property type="project" value="InterPro"/>
</dbReference>
<protein>
    <submittedName>
        <fullName evidence="2">RimJ/RimL family protein N-acetyltransferase</fullName>
    </submittedName>
</protein>
<accession>A0A3L9YCN9</accession>
<reference evidence="2 3" key="1">
    <citation type="submission" date="2018-10" db="EMBL/GenBank/DDBJ databases">
        <title>Genomic Encyclopedia of Archaeal and Bacterial Type Strains, Phase II (KMG-II): from individual species to whole genera.</title>
        <authorList>
            <person name="Goeker M."/>
        </authorList>
    </citation>
    <scope>NUCLEOTIDE SEQUENCE [LARGE SCALE GENOMIC DNA]</scope>
    <source>
        <strain evidence="2 3">DSM 23424</strain>
    </source>
</reference>
<dbReference type="InterPro" id="IPR000182">
    <property type="entry name" value="GNAT_dom"/>
</dbReference>
<dbReference type="InterPro" id="IPR051531">
    <property type="entry name" value="N-acetyltransferase"/>
</dbReference>
<dbReference type="SUPFAM" id="SSF55729">
    <property type="entry name" value="Acyl-CoA N-acyltransferases (Nat)"/>
    <property type="match status" value="1"/>
</dbReference>